<proteinExistence type="predicted"/>
<dbReference type="Proteomes" id="UP001185012">
    <property type="component" value="Unassembled WGS sequence"/>
</dbReference>
<evidence type="ECO:0000313" key="3">
    <source>
        <dbReference type="Proteomes" id="UP001185012"/>
    </source>
</evidence>
<evidence type="ECO:0000313" key="2">
    <source>
        <dbReference type="EMBL" id="MDR6225177.1"/>
    </source>
</evidence>
<feature type="transmembrane region" description="Helical" evidence="1">
    <location>
        <begin position="77"/>
        <end position="97"/>
    </location>
</feature>
<keyword evidence="1" id="KW-1133">Transmembrane helix</keyword>
<name>A0ABU1IK75_9BACL</name>
<feature type="transmembrane region" description="Helical" evidence="1">
    <location>
        <begin position="103"/>
        <end position="121"/>
    </location>
</feature>
<keyword evidence="1" id="KW-0472">Membrane</keyword>
<evidence type="ECO:0008006" key="4">
    <source>
        <dbReference type="Google" id="ProtNLM"/>
    </source>
</evidence>
<feature type="transmembrane region" description="Helical" evidence="1">
    <location>
        <begin position="9"/>
        <end position="29"/>
    </location>
</feature>
<dbReference type="EMBL" id="JAVDQG010000002">
    <property type="protein sequence ID" value="MDR6225177.1"/>
    <property type="molecule type" value="Genomic_DNA"/>
</dbReference>
<comment type="caution">
    <text evidence="2">The sequence shown here is derived from an EMBL/GenBank/DDBJ whole genome shotgun (WGS) entry which is preliminary data.</text>
</comment>
<organism evidence="2 3">
    <name type="scientific">Desmospora profundinema</name>
    <dbReference type="NCBI Taxonomy" id="1571184"/>
    <lineage>
        <taxon>Bacteria</taxon>
        <taxon>Bacillati</taxon>
        <taxon>Bacillota</taxon>
        <taxon>Bacilli</taxon>
        <taxon>Bacillales</taxon>
        <taxon>Thermoactinomycetaceae</taxon>
        <taxon>Desmospora</taxon>
    </lineage>
</organism>
<gene>
    <name evidence="2" type="ORF">JOE21_001168</name>
</gene>
<keyword evidence="3" id="KW-1185">Reference proteome</keyword>
<evidence type="ECO:0000256" key="1">
    <source>
        <dbReference type="SAM" id="Phobius"/>
    </source>
</evidence>
<accession>A0ABU1IK75</accession>
<protein>
    <recommendedName>
        <fullName evidence="4">MFS transporter</fullName>
    </recommendedName>
</protein>
<keyword evidence="1" id="KW-0812">Transmembrane</keyword>
<dbReference type="RefSeq" id="WP_309863463.1">
    <property type="nucleotide sequence ID" value="NZ_JAVDQG010000002.1"/>
</dbReference>
<reference evidence="2 3" key="1">
    <citation type="submission" date="2023-07" db="EMBL/GenBank/DDBJ databases">
        <title>Genomic Encyclopedia of Type Strains, Phase IV (KMG-IV): sequencing the most valuable type-strain genomes for metagenomic binning, comparative biology and taxonomic classification.</title>
        <authorList>
            <person name="Goeker M."/>
        </authorList>
    </citation>
    <scope>NUCLEOTIDE SEQUENCE [LARGE SCALE GENOMIC DNA]</scope>
    <source>
        <strain evidence="2 3">DSM 45903</strain>
    </source>
</reference>
<sequence>MKETMKRKFFSAFVAWGFYAIYSGLYIVYDGPYTTLTPDDLLWVWVMISIVSAIVILGVGVPVSLLSDWVTRKNLPFRRIIAFMIHAGFMIALMPYTAAGYRIVSVQAFMFLMIAIVFWAADEYYRKKWVGAQ</sequence>
<feature type="transmembrane region" description="Helical" evidence="1">
    <location>
        <begin position="41"/>
        <end position="65"/>
    </location>
</feature>